<keyword evidence="3" id="KW-1185">Reference proteome</keyword>
<organism evidence="2 3">
    <name type="scientific">Gonapodya prolifera (strain JEL478)</name>
    <name type="common">Monoblepharis prolifera</name>
    <dbReference type="NCBI Taxonomy" id="1344416"/>
    <lineage>
        <taxon>Eukaryota</taxon>
        <taxon>Fungi</taxon>
        <taxon>Fungi incertae sedis</taxon>
        <taxon>Chytridiomycota</taxon>
        <taxon>Chytridiomycota incertae sedis</taxon>
        <taxon>Monoblepharidomycetes</taxon>
        <taxon>Monoblepharidales</taxon>
        <taxon>Gonapodyaceae</taxon>
        <taxon>Gonapodya</taxon>
    </lineage>
</organism>
<sequence length="151" mass="16564">MHEENDSLRLQTLLQCFPPWPSPITIPVCPSHNIPSPARPSAPSAVHRALLVLDFVRPVQSLHPAHSALNPVPAHHPALAVQLVPELTLADVREVVSASGLIESLERPPPHQLAHFLPVHPLFHRPSQPAPWPGPRFSPCQPTKSHHAAQF</sequence>
<evidence type="ECO:0000256" key="1">
    <source>
        <dbReference type="SAM" id="MobiDB-lite"/>
    </source>
</evidence>
<protein>
    <submittedName>
        <fullName evidence="2">Uncharacterized protein</fullName>
    </submittedName>
</protein>
<evidence type="ECO:0000313" key="3">
    <source>
        <dbReference type="Proteomes" id="UP000070544"/>
    </source>
</evidence>
<dbReference type="EMBL" id="KQ965904">
    <property type="protein sequence ID" value="KXS08995.1"/>
    <property type="molecule type" value="Genomic_DNA"/>
</dbReference>
<accession>A0A138ZXH3</accession>
<feature type="region of interest" description="Disordered" evidence="1">
    <location>
        <begin position="128"/>
        <end position="151"/>
    </location>
</feature>
<evidence type="ECO:0000313" key="2">
    <source>
        <dbReference type="EMBL" id="KXS08995.1"/>
    </source>
</evidence>
<reference evidence="2 3" key="1">
    <citation type="journal article" date="2015" name="Genome Biol. Evol.">
        <title>Phylogenomic analyses indicate that early fungi evolved digesting cell walls of algal ancestors of land plants.</title>
        <authorList>
            <person name="Chang Y."/>
            <person name="Wang S."/>
            <person name="Sekimoto S."/>
            <person name="Aerts A.L."/>
            <person name="Choi C."/>
            <person name="Clum A."/>
            <person name="LaButti K.M."/>
            <person name="Lindquist E.A."/>
            <person name="Yee Ngan C."/>
            <person name="Ohm R.A."/>
            <person name="Salamov A.A."/>
            <person name="Grigoriev I.V."/>
            <person name="Spatafora J.W."/>
            <person name="Berbee M.L."/>
        </authorList>
    </citation>
    <scope>NUCLEOTIDE SEQUENCE [LARGE SCALE GENOMIC DNA]</scope>
    <source>
        <strain evidence="2 3">JEL478</strain>
    </source>
</reference>
<dbReference type="AlphaFoldDB" id="A0A138ZXH3"/>
<dbReference type="Proteomes" id="UP000070544">
    <property type="component" value="Unassembled WGS sequence"/>
</dbReference>
<proteinExistence type="predicted"/>
<name>A0A138ZXH3_GONPJ</name>
<gene>
    <name evidence="2" type="ORF">M427DRAFT_64941</name>
</gene>